<gene>
    <name evidence="1" type="ORF">LPTSP4_36600</name>
</gene>
<dbReference type="Proteomes" id="UP000245133">
    <property type="component" value="Unassembled WGS sequence"/>
</dbReference>
<keyword evidence="2" id="KW-1185">Reference proteome</keyword>
<protein>
    <submittedName>
        <fullName evidence="1">Uncharacterized protein</fullName>
    </submittedName>
</protein>
<sequence>MLKEQFNMYNFAEDDLLDFLVGRTIERIILSEAQFILDFGDNLQITMSSDFSICYPSRNELIYQNGQGIHKKEIASLISHKINSYRILRSKNLELTMHNETILTLFGNIDNYECYTIRYKEELYII</sequence>
<dbReference type="AlphaFoldDB" id="A0A2P2E5I0"/>
<evidence type="ECO:0000313" key="1">
    <source>
        <dbReference type="EMBL" id="GBF52122.1"/>
    </source>
</evidence>
<organism evidence="1 2">
    <name type="scientific">Leptospira ryugenii</name>
    <dbReference type="NCBI Taxonomy" id="1917863"/>
    <lineage>
        <taxon>Bacteria</taxon>
        <taxon>Pseudomonadati</taxon>
        <taxon>Spirochaetota</taxon>
        <taxon>Spirochaetia</taxon>
        <taxon>Leptospirales</taxon>
        <taxon>Leptospiraceae</taxon>
        <taxon>Leptospira</taxon>
    </lineage>
</organism>
<accession>A0A2P2E5I0</accession>
<comment type="caution">
    <text evidence="1">The sequence shown here is derived from an EMBL/GenBank/DDBJ whole genome shotgun (WGS) entry which is preliminary data.</text>
</comment>
<evidence type="ECO:0000313" key="2">
    <source>
        <dbReference type="Proteomes" id="UP000245133"/>
    </source>
</evidence>
<reference evidence="1 2" key="1">
    <citation type="submission" date="2018-02" db="EMBL/GenBank/DDBJ databases">
        <title>Novel Leptospira species isolated from soil and water in Japan.</title>
        <authorList>
            <person name="Nakao R."/>
            <person name="Masuzawa T."/>
        </authorList>
    </citation>
    <scope>NUCLEOTIDE SEQUENCE [LARGE SCALE GENOMIC DNA]</scope>
    <source>
        <strain evidence="1 2">YH101</strain>
    </source>
</reference>
<name>A0A2P2E5I0_9LEPT</name>
<proteinExistence type="predicted"/>
<dbReference type="RefSeq" id="WP_108978529.1">
    <property type="nucleotide sequence ID" value="NZ_BFBB01000013.1"/>
</dbReference>
<dbReference type="EMBL" id="BFBB01000013">
    <property type="protein sequence ID" value="GBF52122.1"/>
    <property type="molecule type" value="Genomic_DNA"/>
</dbReference>